<proteinExistence type="predicted"/>
<sequence>DPASGAWNMETGASSQVNDSHASLSDVFNTYLSIYFASSRNTSTDPSYDLTKVMQAYMKVMQAYDVTHNELPIPSQASIAPLTILPPYLMLSPSLNSRDFFRPEEILPPMKRAHGRSSSSTSVLP</sequence>
<feature type="non-terminal residue" evidence="1">
    <location>
        <position position="1"/>
    </location>
</feature>
<dbReference type="AlphaFoldDB" id="A0A699H1X7"/>
<reference evidence="1" key="1">
    <citation type="journal article" date="2019" name="Sci. Rep.">
        <title>Draft genome of Tanacetum cinerariifolium, the natural source of mosquito coil.</title>
        <authorList>
            <person name="Yamashiro T."/>
            <person name="Shiraishi A."/>
            <person name="Satake H."/>
            <person name="Nakayama K."/>
        </authorList>
    </citation>
    <scope>NUCLEOTIDE SEQUENCE</scope>
</reference>
<dbReference type="EMBL" id="BKCJ010092826">
    <property type="protein sequence ID" value="GEX16245.1"/>
    <property type="molecule type" value="Genomic_DNA"/>
</dbReference>
<name>A0A699H1X7_TANCI</name>
<evidence type="ECO:0000313" key="1">
    <source>
        <dbReference type="EMBL" id="GEX16245.1"/>
    </source>
</evidence>
<protein>
    <submittedName>
        <fullName evidence="1">Uncharacterized protein</fullName>
    </submittedName>
</protein>
<organism evidence="1">
    <name type="scientific">Tanacetum cinerariifolium</name>
    <name type="common">Dalmatian daisy</name>
    <name type="synonym">Chrysanthemum cinerariifolium</name>
    <dbReference type="NCBI Taxonomy" id="118510"/>
    <lineage>
        <taxon>Eukaryota</taxon>
        <taxon>Viridiplantae</taxon>
        <taxon>Streptophyta</taxon>
        <taxon>Embryophyta</taxon>
        <taxon>Tracheophyta</taxon>
        <taxon>Spermatophyta</taxon>
        <taxon>Magnoliopsida</taxon>
        <taxon>eudicotyledons</taxon>
        <taxon>Gunneridae</taxon>
        <taxon>Pentapetalae</taxon>
        <taxon>asterids</taxon>
        <taxon>campanulids</taxon>
        <taxon>Asterales</taxon>
        <taxon>Asteraceae</taxon>
        <taxon>Asteroideae</taxon>
        <taxon>Anthemideae</taxon>
        <taxon>Anthemidinae</taxon>
        <taxon>Tanacetum</taxon>
    </lineage>
</organism>
<accession>A0A699H1X7</accession>
<comment type="caution">
    <text evidence="1">The sequence shown here is derived from an EMBL/GenBank/DDBJ whole genome shotgun (WGS) entry which is preliminary data.</text>
</comment>
<gene>
    <name evidence="1" type="ORF">Tci_288220</name>
</gene>